<organism evidence="2 3">
    <name type="scientific">Methylorubrum populi</name>
    <dbReference type="NCBI Taxonomy" id="223967"/>
    <lineage>
        <taxon>Bacteria</taxon>
        <taxon>Pseudomonadati</taxon>
        <taxon>Pseudomonadota</taxon>
        <taxon>Alphaproteobacteria</taxon>
        <taxon>Hyphomicrobiales</taxon>
        <taxon>Methylobacteriaceae</taxon>
        <taxon>Methylorubrum</taxon>
    </lineage>
</organism>
<dbReference type="Proteomes" id="UP000218288">
    <property type="component" value="Chromosome"/>
</dbReference>
<reference evidence="2 3" key="1">
    <citation type="journal article" date="2016" name="Genome Announc.">
        <title>Complete Genome Sequence of Methylobacterium populi P-1M, Isolated from Pink-Pigmented Household Biofilm.</title>
        <authorList>
            <person name="Morohoshi T."/>
            <person name="Ikeda T."/>
        </authorList>
    </citation>
    <scope>NUCLEOTIDE SEQUENCE [LARGE SCALE GENOMIC DNA]</scope>
    <source>
        <strain evidence="2 3">P-1M</strain>
    </source>
</reference>
<keyword evidence="1" id="KW-0472">Membrane</keyword>
<feature type="transmembrane region" description="Helical" evidence="1">
    <location>
        <begin position="56"/>
        <end position="77"/>
    </location>
</feature>
<evidence type="ECO:0000256" key="1">
    <source>
        <dbReference type="SAM" id="Phobius"/>
    </source>
</evidence>
<evidence type="ECO:0000313" key="3">
    <source>
        <dbReference type="Proteomes" id="UP000218288"/>
    </source>
</evidence>
<dbReference type="EMBL" id="AP014809">
    <property type="protein sequence ID" value="BAU89438.1"/>
    <property type="molecule type" value="Genomic_DNA"/>
</dbReference>
<protein>
    <recommendedName>
        <fullName evidence="4">Transmembrane protein</fullName>
    </recommendedName>
</protein>
<name>A0A161JKB9_9HYPH</name>
<dbReference type="AlphaFoldDB" id="A0A161JKB9"/>
<dbReference type="RefSeq" id="WP_244573464.1">
    <property type="nucleotide sequence ID" value="NZ_AP014809.1"/>
</dbReference>
<keyword evidence="1" id="KW-0812">Transmembrane</keyword>
<accession>A0A161JKB9</accession>
<sequence length="104" mass="11437">MDGRKPYRLPLPRWGRRMMLAVTVLVWTPALLFALGFALAHLTGCRVDEGSAHPCLVAGIDIGGLLYTLLVMGWLVILLLPFMLLTLVIWLGIGLRALIGAWLS</sequence>
<evidence type="ECO:0000313" key="2">
    <source>
        <dbReference type="EMBL" id="BAU89438.1"/>
    </source>
</evidence>
<gene>
    <name evidence="2" type="ORF">MPPM_0833</name>
</gene>
<proteinExistence type="predicted"/>
<evidence type="ECO:0008006" key="4">
    <source>
        <dbReference type="Google" id="ProtNLM"/>
    </source>
</evidence>
<feature type="transmembrane region" description="Helical" evidence="1">
    <location>
        <begin position="84"/>
        <end position="103"/>
    </location>
</feature>
<keyword evidence="1" id="KW-1133">Transmembrane helix</keyword>